<dbReference type="OrthoDB" id="5291286at2"/>
<dbReference type="STRING" id="1184267.A11Q_541"/>
<evidence type="ECO:0000313" key="3">
    <source>
        <dbReference type="Proteomes" id="UP000012040"/>
    </source>
</evidence>
<feature type="transmembrane region" description="Helical" evidence="1">
    <location>
        <begin position="29"/>
        <end position="55"/>
    </location>
</feature>
<dbReference type="HOGENOM" id="CLU_031477_3_0_7"/>
<keyword evidence="1" id="KW-0812">Transmembrane</keyword>
<protein>
    <recommendedName>
        <fullName evidence="4">Phosphatidate cytidylyltransferase</fullName>
    </recommendedName>
</protein>
<dbReference type="eggNOG" id="COG0170">
    <property type="taxonomic scope" value="Bacteria"/>
</dbReference>
<name>M4V9Q7_9BACT</name>
<keyword evidence="1" id="KW-0472">Membrane</keyword>
<dbReference type="PANTHER" id="PTHR31303:SF1">
    <property type="entry name" value="CTP-DEPENDENT DIACYLGLYCEROL KINASE 1"/>
    <property type="match status" value="1"/>
</dbReference>
<dbReference type="GO" id="GO:0004143">
    <property type="term" value="F:ATP-dependent diacylglycerol kinase activity"/>
    <property type="evidence" value="ECO:0007669"/>
    <property type="project" value="InterPro"/>
</dbReference>
<sequence length="220" mass="24512">MAETNVTLSGFKNKSDLHLARKIWHMTGVFLMFLAWQVLPFWFSITCLIIGWLAFVPADVMRQKNPEVNKVLSNIFRPIMRSSELNRLAGTTYLLTGALIITLFFNKGVVSLSLLFLAFADPIASYVGIKYGKDKIFGHKSVQGFIAAFVVCALASFLFLFFNQVPEFILIVSLLGGLVGALAELIPFGKLDDNFTMPVASSIGLTVLFYFFGYFPYFGS</sequence>
<dbReference type="KEGG" id="bex:A11Q_541"/>
<gene>
    <name evidence="2" type="ORF">A11Q_541</name>
</gene>
<feature type="transmembrane region" description="Helical" evidence="1">
    <location>
        <begin position="195"/>
        <end position="217"/>
    </location>
</feature>
<dbReference type="PANTHER" id="PTHR31303">
    <property type="entry name" value="CTP-DEPENDENT DIACYLGLYCEROL KINASE 1"/>
    <property type="match status" value="1"/>
</dbReference>
<evidence type="ECO:0008006" key="4">
    <source>
        <dbReference type="Google" id="ProtNLM"/>
    </source>
</evidence>
<evidence type="ECO:0000313" key="2">
    <source>
        <dbReference type="EMBL" id="AGH94761.1"/>
    </source>
</evidence>
<dbReference type="InterPro" id="IPR037997">
    <property type="entry name" value="Dgk1-like"/>
</dbReference>
<dbReference type="Proteomes" id="UP000012040">
    <property type="component" value="Chromosome"/>
</dbReference>
<keyword evidence="1" id="KW-1133">Transmembrane helix</keyword>
<feature type="transmembrane region" description="Helical" evidence="1">
    <location>
        <begin position="168"/>
        <end position="188"/>
    </location>
</feature>
<accession>M4V9Q7</accession>
<feature type="transmembrane region" description="Helical" evidence="1">
    <location>
        <begin position="141"/>
        <end position="162"/>
    </location>
</feature>
<reference evidence="2 3" key="1">
    <citation type="journal article" date="2013" name="ISME J.">
        <title>By their genes ye shall know them: genomic signatures of predatory bacteria.</title>
        <authorList>
            <person name="Pasternak Z."/>
            <person name="Pietrokovski S."/>
            <person name="Rotem O."/>
            <person name="Gophna U."/>
            <person name="Lurie-Weinberger M.N."/>
            <person name="Jurkevitch E."/>
        </authorList>
    </citation>
    <scope>NUCLEOTIDE SEQUENCE [LARGE SCALE GENOMIC DNA]</scope>
    <source>
        <strain evidence="2 3">JSS</strain>
    </source>
</reference>
<organism evidence="2 3">
    <name type="scientific">Pseudobdellovibrio exovorus JSS</name>
    <dbReference type="NCBI Taxonomy" id="1184267"/>
    <lineage>
        <taxon>Bacteria</taxon>
        <taxon>Pseudomonadati</taxon>
        <taxon>Bdellovibrionota</taxon>
        <taxon>Bdellovibrionia</taxon>
        <taxon>Bdellovibrionales</taxon>
        <taxon>Pseudobdellovibrionaceae</taxon>
        <taxon>Pseudobdellovibrio</taxon>
    </lineage>
</organism>
<dbReference type="EMBL" id="CP003537">
    <property type="protein sequence ID" value="AGH94761.1"/>
    <property type="molecule type" value="Genomic_DNA"/>
</dbReference>
<proteinExistence type="predicted"/>
<dbReference type="GO" id="GO:0006654">
    <property type="term" value="P:phosphatidic acid biosynthetic process"/>
    <property type="evidence" value="ECO:0007669"/>
    <property type="project" value="TreeGrafter"/>
</dbReference>
<keyword evidence="3" id="KW-1185">Reference proteome</keyword>
<dbReference type="RefSeq" id="WP_015469251.1">
    <property type="nucleotide sequence ID" value="NC_020813.1"/>
</dbReference>
<evidence type="ECO:0000256" key="1">
    <source>
        <dbReference type="SAM" id="Phobius"/>
    </source>
</evidence>
<dbReference type="Pfam" id="PF01148">
    <property type="entry name" value="CTP_transf_1"/>
    <property type="match status" value="1"/>
</dbReference>
<dbReference type="AlphaFoldDB" id="M4V9Q7"/>
<dbReference type="PATRIC" id="fig|1184267.3.peg.552"/>